<comment type="caution">
    <text evidence="2">The sequence shown here is derived from an EMBL/GenBank/DDBJ whole genome shotgun (WGS) entry which is preliminary data.</text>
</comment>
<evidence type="ECO:0000256" key="1">
    <source>
        <dbReference type="SAM" id="MobiDB-lite"/>
    </source>
</evidence>
<feature type="region of interest" description="Disordered" evidence="1">
    <location>
        <begin position="271"/>
        <end position="342"/>
    </location>
</feature>
<feature type="region of interest" description="Disordered" evidence="1">
    <location>
        <begin position="559"/>
        <end position="589"/>
    </location>
</feature>
<organism evidence="2 3">
    <name type="scientific">Heracleum sosnowskyi</name>
    <dbReference type="NCBI Taxonomy" id="360622"/>
    <lineage>
        <taxon>Eukaryota</taxon>
        <taxon>Viridiplantae</taxon>
        <taxon>Streptophyta</taxon>
        <taxon>Embryophyta</taxon>
        <taxon>Tracheophyta</taxon>
        <taxon>Spermatophyta</taxon>
        <taxon>Magnoliopsida</taxon>
        <taxon>eudicotyledons</taxon>
        <taxon>Gunneridae</taxon>
        <taxon>Pentapetalae</taxon>
        <taxon>asterids</taxon>
        <taxon>campanulids</taxon>
        <taxon>Apiales</taxon>
        <taxon>Apiaceae</taxon>
        <taxon>Apioideae</taxon>
        <taxon>apioid superclade</taxon>
        <taxon>Tordylieae</taxon>
        <taxon>Tordyliinae</taxon>
        <taxon>Heracleum</taxon>
    </lineage>
</organism>
<gene>
    <name evidence="2" type="ORF">POM88_044603</name>
</gene>
<reference evidence="2" key="1">
    <citation type="submission" date="2023-02" db="EMBL/GenBank/DDBJ databases">
        <title>Genome of toxic invasive species Heracleum sosnowskyi carries increased number of genes despite the absence of recent whole-genome duplications.</title>
        <authorList>
            <person name="Schelkunov M."/>
            <person name="Shtratnikova V."/>
            <person name="Makarenko M."/>
            <person name="Klepikova A."/>
            <person name="Omelchenko D."/>
            <person name="Novikova G."/>
            <person name="Obukhova E."/>
            <person name="Bogdanov V."/>
            <person name="Penin A."/>
            <person name="Logacheva M."/>
        </authorList>
    </citation>
    <scope>NUCLEOTIDE SEQUENCE</scope>
    <source>
        <strain evidence="2">Hsosn_3</strain>
        <tissue evidence="2">Leaf</tissue>
    </source>
</reference>
<evidence type="ECO:0000313" key="3">
    <source>
        <dbReference type="Proteomes" id="UP001237642"/>
    </source>
</evidence>
<protein>
    <submittedName>
        <fullName evidence="2">Uncharacterized protein</fullName>
    </submittedName>
</protein>
<feature type="compositionally biased region" description="Basic and acidic residues" evidence="1">
    <location>
        <begin position="733"/>
        <end position="765"/>
    </location>
</feature>
<feature type="compositionally biased region" description="Polar residues" evidence="1">
    <location>
        <begin position="296"/>
        <end position="310"/>
    </location>
</feature>
<sequence length="1204" mass="134499">MFTASGLEFVPNNYSAPLANENAPEAFHLIQDFLSNSDIGTALTAPLKLSASQIRTLWQTGTYDNGGESGSPSIIFEFQGDEFTVTPTTVRDALGLEDFNAFTISVGDFELVKMMREIGYSGPLTKIGQLKRPFLCKEWSFFFDCITRAFGKKCTNWDAIPTDSLQIGYSLLYGSNFDVARLVLTNIGEKMLENRNVVYFSRFCQLLFNFCCPDVEILEDDVILSFKLHKRIFSDLTNKDNKKGDVGVLMLPESVQQFLVNSQQQQLLANAEAGPSVSQSQRSKKSKLRAVKSARVNPSNTEAGVSNTDGMPQKKKLKKRRANRAKTDDVDEESETDDETFHQRKRRLVAAHLFGASNVHAEAAPMPEMASADIEAPEVESQEDEAVNVDRVSMEVAAPDTANQEIMNKATVPTEDIANTDAEDAMLAKDNFFEDSALDFDFEAHPSISVCDTEDVAADQATLVLEDSVASHTENLSVHNLQSDQGEEVDQRIAVATETILDEAVAENVQKAADKLNSEDIILEALQQSVVEIVQTETAFDTNAHSDDPERMAENVPAENTAEDDNVEDSSAHSRGGQSDIRLNSDEEREVNRATAEHFQDMYYNRWAAADCIFSAQRAADFLNDSVKQISNTDVLTSLKATVVQVKALNNRFDETHTVVTNLRNEVGLRDLTLKTDRSYYSAMFKQQAKDSDELKKRLGKVEENQTAMSAQLNSISTALELLTSVLLSDDVKKGESVPNDKCKDTKTLRRRDDSADGGSKETERNLTSAQGKGRSGRSRLNSDRLTNYGKGISNSASGSRLKSLIISANPLTDEEIATKMFLEEHGNEATVEDMEAEMLSLAEEHEKKLKDGTYRKKAVKAPRKKEIGISIKENSQQSIQDSRKPMIANADKGKGKLVEEEQLPKKIYSTSDIAQVESRINKSTSDIAHVDIATKIVTTSDKAQVVQTQLKGFLRPVLSETLTLEPVDFSQTRTVHGKQSYDKSGLGSYREKRINNSPMDQTSLAEPGVGVTQENLDKLESVQLIHHKGLRKDFLLYFMADGRVYRIGENDIHLKMAEELEYVLYLLKVRNQRTQNAAEVLRVRMMRAKVLSGAKITSAYIPKYKDAHGKIVEMKRNSARLRTDLGVKVLEFNLDSDKPYFIRLGNEMRKNSIYSLRAAIYQTGESDPELRELKKVMVEELERAERRLLMDYLRTVPDIQEIK</sequence>
<dbReference type="Proteomes" id="UP001237642">
    <property type="component" value="Unassembled WGS sequence"/>
</dbReference>
<name>A0AAD8H466_9APIA</name>
<feature type="compositionally biased region" description="Basic residues" evidence="1">
    <location>
        <begin position="282"/>
        <end position="292"/>
    </location>
</feature>
<keyword evidence="3" id="KW-1185">Reference proteome</keyword>
<dbReference type="EMBL" id="JAUIZM010000010">
    <property type="protein sequence ID" value="KAK1360129.1"/>
    <property type="molecule type" value="Genomic_DNA"/>
</dbReference>
<feature type="region of interest" description="Disordered" evidence="1">
    <location>
        <begin position="733"/>
        <end position="797"/>
    </location>
</feature>
<reference evidence="2" key="2">
    <citation type="submission" date="2023-05" db="EMBL/GenBank/DDBJ databases">
        <authorList>
            <person name="Schelkunov M.I."/>
        </authorList>
    </citation>
    <scope>NUCLEOTIDE SEQUENCE</scope>
    <source>
        <strain evidence="2">Hsosn_3</strain>
        <tissue evidence="2">Leaf</tissue>
    </source>
</reference>
<proteinExistence type="predicted"/>
<feature type="compositionally biased region" description="Acidic residues" evidence="1">
    <location>
        <begin position="329"/>
        <end position="338"/>
    </location>
</feature>
<feature type="compositionally biased region" description="Basic residues" evidence="1">
    <location>
        <begin position="313"/>
        <end position="324"/>
    </location>
</feature>
<dbReference type="AlphaFoldDB" id="A0AAD8H466"/>
<evidence type="ECO:0000313" key="2">
    <source>
        <dbReference type="EMBL" id="KAK1360129.1"/>
    </source>
</evidence>
<accession>A0AAD8H466</accession>